<sequence>MLIIKDISAQTQEQVEKMLENIGWDYRMTLYVRAIMELEIFSESSTTNIQKKFYKECKKEICYYITLNQRAHAFYFQEKETKGFRGKQKNDFSIFKISLAYNLFVSIYACTHQIQQTANQNINSQQDFKQQSQNVIKLKPDCLLSEKRQKPLWIDHPPQNNNYLYGIGIAPKQIPVTNQIQAAKILAMREISQQI</sequence>
<feature type="non-terminal residue" evidence="1">
    <location>
        <position position="195"/>
    </location>
</feature>
<reference evidence="2" key="1">
    <citation type="submission" date="2012-11" db="EMBL/GenBank/DDBJ databases">
        <authorList>
            <person name="Lucero-Rivera Y.E."/>
            <person name="Tovar-Ramirez D."/>
        </authorList>
    </citation>
    <scope>NUCLEOTIDE SEQUENCE [LARGE SCALE GENOMIC DNA]</scope>
    <source>
        <strain evidence="2">Araruama</strain>
    </source>
</reference>
<dbReference type="EMBL" id="ATBP01001513">
    <property type="protein sequence ID" value="ETR67193.1"/>
    <property type="molecule type" value="Genomic_DNA"/>
</dbReference>
<dbReference type="AlphaFoldDB" id="A0A1V1NX98"/>
<dbReference type="Proteomes" id="UP000189670">
    <property type="component" value="Unassembled WGS sequence"/>
</dbReference>
<name>A0A1V1NX98_9BACT</name>
<organism evidence="1 2">
    <name type="scientific">Candidatus Magnetoglobus multicellularis str. Araruama</name>
    <dbReference type="NCBI Taxonomy" id="890399"/>
    <lineage>
        <taxon>Bacteria</taxon>
        <taxon>Pseudomonadati</taxon>
        <taxon>Thermodesulfobacteriota</taxon>
        <taxon>Desulfobacteria</taxon>
        <taxon>Desulfobacterales</taxon>
        <taxon>Desulfobacteraceae</taxon>
        <taxon>Candidatus Magnetoglobus</taxon>
    </lineage>
</organism>
<comment type="caution">
    <text evidence="1">The sequence shown here is derived from an EMBL/GenBank/DDBJ whole genome shotgun (WGS) entry which is preliminary data.</text>
</comment>
<evidence type="ECO:0000313" key="2">
    <source>
        <dbReference type="Proteomes" id="UP000189670"/>
    </source>
</evidence>
<proteinExistence type="predicted"/>
<evidence type="ECO:0000313" key="1">
    <source>
        <dbReference type="EMBL" id="ETR67193.1"/>
    </source>
</evidence>
<accession>A0A1V1NX98</accession>
<gene>
    <name evidence="1" type="ORF">OMM_11857</name>
</gene>
<protein>
    <submittedName>
        <fullName evidence="1">Uncharacterized protein</fullName>
    </submittedName>
</protein>